<dbReference type="PANTHER" id="PTHR11819:SF195">
    <property type="entry name" value="SODIUM_GLUCOSE COTRANSPORTER 4"/>
    <property type="match status" value="1"/>
</dbReference>
<dbReference type="RefSeq" id="XP_005829350.1">
    <property type="nucleotide sequence ID" value="XM_005829293.1"/>
</dbReference>
<dbReference type="KEGG" id="gtt:GUITHDRAFT_73946"/>
<reference evidence="9" key="3">
    <citation type="submission" date="2016-03" db="UniProtKB">
        <authorList>
            <consortium name="EnsemblProtists"/>
        </authorList>
    </citation>
    <scope>IDENTIFICATION</scope>
</reference>
<evidence type="ECO:0008006" key="11">
    <source>
        <dbReference type="Google" id="ProtNLM"/>
    </source>
</evidence>
<dbReference type="STRING" id="905079.L1J2Q1"/>
<dbReference type="OMA" id="LLLVGRX"/>
<dbReference type="InterPro" id="IPR001734">
    <property type="entry name" value="Na/solute_symporter"/>
</dbReference>
<dbReference type="Pfam" id="PF00474">
    <property type="entry name" value="SSF"/>
    <property type="match status" value="1"/>
</dbReference>
<accession>L1J2Q1</accession>
<evidence type="ECO:0000256" key="2">
    <source>
        <dbReference type="ARBA" id="ARBA00006434"/>
    </source>
</evidence>
<comment type="similarity">
    <text evidence="2 6">Belongs to the sodium:solute symporter (SSF) (TC 2.A.21) family.</text>
</comment>
<feature type="transmembrane region" description="Helical" evidence="7">
    <location>
        <begin position="85"/>
        <end position="103"/>
    </location>
</feature>
<name>L1J2Q1_GUITC</name>
<dbReference type="eggNOG" id="KOG2349">
    <property type="taxonomic scope" value="Eukaryota"/>
</dbReference>
<dbReference type="AlphaFoldDB" id="L1J2Q1"/>
<keyword evidence="10" id="KW-1185">Reference proteome</keyword>
<dbReference type="GO" id="GO:0005886">
    <property type="term" value="C:plasma membrane"/>
    <property type="evidence" value="ECO:0007669"/>
    <property type="project" value="TreeGrafter"/>
</dbReference>
<dbReference type="PaxDb" id="55529-EKX42370"/>
<gene>
    <name evidence="8" type="ORF">GUITHDRAFT_73946</name>
</gene>
<evidence type="ECO:0000256" key="1">
    <source>
        <dbReference type="ARBA" id="ARBA00004141"/>
    </source>
</evidence>
<protein>
    <recommendedName>
        <fullName evidence="11">Sodium/solute symporter</fullName>
    </recommendedName>
</protein>
<reference evidence="10" key="2">
    <citation type="submission" date="2012-11" db="EMBL/GenBank/DDBJ databases">
        <authorList>
            <person name="Kuo A."/>
            <person name="Curtis B.A."/>
            <person name="Tanifuji G."/>
            <person name="Burki F."/>
            <person name="Gruber A."/>
            <person name="Irimia M."/>
            <person name="Maruyama S."/>
            <person name="Arias M.C."/>
            <person name="Ball S.G."/>
            <person name="Gile G.H."/>
            <person name="Hirakawa Y."/>
            <person name="Hopkins J.F."/>
            <person name="Rensing S.A."/>
            <person name="Schmutz J."/>
            <person name="Symeonidi A."/>
            <person name="Elias M."/>
            <person name="Eveleigh R.J."/>
            <person name="Herman E.K."/>
            <person name="Klute M.J."/>
            <person name="Nakayama T."/>
            <person name="Obornik M."/>
            <person name="Reyes-Prieto A."/>
            <person name="Armbrust E.V."/>
            <person name="Aves S.J."/>
            <person name="Beiko R.G."/>
            <person name="Coutinho P."/>
            <person name="Dacks J.B."/>
            <person name="Durnford D.G."/>
            <person name="Fast N.M."/>
            <person name="Green B.R."/>
            <person name="Grisdale C."/>
            <person name="Hempe F."/>
            <person name="Henrissat B."/>
            <person name="Hoppner M.P."/>
            <person name="Ishida K.-I."/>
            <person name="Kim E."/>
            <person name="Koreny L."/>
            <person name="Kroth P.G."/>
            <person name="Liu Y."/>
            <person name="Malik S.-B."/>
            <person name="Maier U.G."/>
            <person name="McRose D."/>
            <person name="Mock T."/>
            <person name="Neilson J.A."/>
            <person name="Onodera N.T."/>
            <person name="Poole A.M."/>
            <person name="Pritham E.J."/>
            <person name="Richards T.A."/>
            <person name="Rocap G."/>
            <person name="Roy S.W."/>
            <person name="Sarai C."/>
            <person name="Schaack S."/>
            <person name="Shirato S."/>
            <person name="Slamovits C.H."/>
            <person name="Spencer D.F."/>
            <person name="Suzuki S."/>
            <person name="Worden A.Z."/>
            <person name="Zauner S."/>
            <person name="Barry K."/>
            <person name="Bell C."/>
            <person name="Bharti A.K."/>
            <person name="Crow J.A."/>
            <person name="Grimwood J."/>
            <person name="Kramer R."/>
            <person name="Lindquist E."/>
            <person name="Lucas S."/>
            <person name="Salamov A."/>
            <person name="McFadden G.I."/>
            <person name="Lane C.E."/>
            <person name="Keeling P.J."/>
            <person name="Gray M.W."/>
            <person name="Grigoriev I.V."/>
            <person name="Archibald J.M."/>
        </authorList>
    </citation>
    <scope>NUCLEOTIDE SEQUENCE</scope>
    <source>
        <strain evidence="10">CCMP2712</strain>
    </source>
</reference>
<dbReference type="GO" id="GO:0005412">
    <property type="term" value="F:D-glucose:sodium symporter activity"/>
    <property type="evidence" value="ECO:0007669"/>
    <property type="project" value="TreeGrafter"/>
</dbReference>
<evidence type="ECO:0000256" key="6">
    <source>
        <dbReference type="RuleBase" id="RU362091"/>
    </source>
</evidence>
<evidence type="ECO:0000313" key="10">
    <source>
        <dbReference type="Proteomes" id="UP000011087"/>
    </source>
</evidence>
<keyword evidence="3 7" id="KW-0812">Transmembrane</keyword>
<sequence>MGIGLGIAYKNRNKGGGATGPKLVSQSSQCSSDDGHAERYFLAGREAAFWAVGASLFASNIGSEHFIGLAGSGAKVGMCVSWGEWLSPFAILLLGWVFVPLYIGSGVFTMPEFLERRYSRGLRTYYACLLLFLYVLTKVSVALYAGAVVLQQTVGWDLWSGAVSLVVGTGIYTATGGMAAVIYTEVIQTVVLIAGGLVLLFIAMQRVGGFDMMWQKVWEKWEHAHLFQPPSHEDFPWTGVFFGMPFTSIWYWCTDQNVVQRVIAAKSPAHARAGAIFAAYLKVLGAAG</sequence>
<dbReference type="Proteomes" id="UP000011087">
    <property type="component" value="Unassembled WGS sequence"/>
</dbReference>
<evidence type="ECO:0000256" key="7">
    <source>
        <dbReference type="SAM" id="Phobius"/>
    </source>
</evidence>
<evidence type="ECO:0000313" key="8">
    <source>
        <dbReference type="EMBL" id="EKX42370.1"/>
    </source>
</evidence>
<proteinExistence type="inferred from homology"/>
<dbReference type="Gene3D" id="1.20.1730.10">
    <property type="entry name" value="Sodium/glucose cotransporter"/>
    <property type="match status" value="1"/>
</dbReference>
<dbReference type="PROSITE" id="PS00456">
    <property type="entry name" value="NA_SOLUT_SYMP_1"/>
    <property type="match status" value="1"/>
</dbReference>
<evidence type="ECO:0000256" key="5">
    <source>
        <dbReference type="ARBA" id="ARBA00023136"/>
    </source>
</evidence>
<comment type="subcellular location">
    <subcellularLocation>
        <location evidence="1">Membrane</location>
        <topology evidence="1">Multi-pass membrane protein</topology>
    </subcellularLocation>
</comment>
<dbReference type="GeneID" id="17299055"/>
<dbReference type="NCBIfam" id="TIGR00813">
    <property type="entry name" value="sss"/>
    <property type="match status" value="1"/>
</dbReference>
<feature type="transmembrane region" description="Helical" evidence="7">
    <location>
        <begin position="124"/>
        <end position="146"/>
    </location>
</feature>
<feature type="transmembrane region" description="Helical" evidence="7">
    <location>
        <begin position="190"/>
        <end position="208"/>
    </location>
</feature>
<evidence type="ECO:0000256" key="4">
    <source>
        <dbReference type="ARBA" id="ARBA00022989"/>
    </source>
</evidence>
<feature type="transmembrane region" description="Helical" evidence="7">
    <location>
        <begin position="158"/>
        <end position="183"/>
    </location>
</feature>
<reference evidence="8 10" key="1">
    <citation type="journal article" date="2012" name="Nature">
        <title>Algal genomes reveal evolutionary mosaicism and the fate of nucleomorphs.</title>
        <authorList>
            <consortium name="DOE Joint Genome Institute"/>
            <person name="Curtis B.A."/>
            <person name="Tanifuji G."/>
            <person name="Burki F."/>
            <person name="Gruber A."/>
            <person name="Irimia M."/>
            <person name="Maruyama S."/>
            <person name="Arias M.C."/>
            <person name="Ball S.G."/>
            <person name="Gile G.H."/>
            <person name="Hirakawa Y."/>
            <person name="Hopkins J.F."/>
            <person name="Kuo A."/>
            <person name="Rensing S.A."/>
            <person name="Schmutz J."/>
            <person name="Symeonidi A."/>
            <person name="Elias M."/>
            <person name="Eveleigh R.J."/>
            <person name="Herman E.K."/>
            <person name="Klute M.J."/>
            <person name="Nakayama T."/>
            <person name="Obornik M."/>
            <person name="Reyes-Prieto A."/>
            <person name="Armbrust E.V."/>
            <person name="Aves S.J."/>
            <person name="Beiko R.G."/>
            <person name="Coutinho P."/>
            <person name="Dacks J.B."/>
            <person name="Durnford D.G."/>
            <person name="Fast N.M."/>
            <person name="Green B.R."/>
            <person name="Grisdale C.J."/>
            <person name="Hempel F."/>
            <person name="Henrissat B."/>
            <person name="Hoppner M.P."/>
            <person name="Ishida K."/>
            <person name="Kim E."/>
            <person name="Koreny L."/>
            <person name="Kroth P.G."/>
            <person name="Liu Y."/>
            <person name="Malik S.B."/>
            <person name="Maier U.G."/>
            <person name="McRose D."/>
            <person name="Mock T."/>
            <person name="Neilson J.A."/>
            <person name="Onodera N.T."/>
            <person name="Poole A.M."/>
            <person name="Pritham E.J."/>
            <person name="Richards T.A."/>
            <person name="Rocap G."/>
            <person name="Roy S.W."/>
            <person name="Sarai C."/>
            <person name="Schaack S."/>
            <person name="Shirato S."/>
            <person name="Slamovits C.H."/>
            <person name="Spencer D.F."/>
            <person name="Suzuki S."/>
            <person name="Worden A.Z."/>
            <person name="Zauner S."/>
            <person name="Barry K."/>
            <person name="Bell C."/>
            <person name="Bharti A.K."/>
            <person name="Crow J.A."/>
            <person name="Grimwood J."/>
            <person name="Kramer R."/>
            <person name="Lindquist E."/>
            <person name="Lucas S."/>
            <person name="Salamov A."/>
            <person name="McFadden G.I."/>
            <person name="Lane C.E."/>
            <person name="Keeling P.J."/>
            <person name="Gray M.W."/>
            <person name="Grigoriev I.V."/>
            <person name="Archibald J.M."/>
        </authorList>
    </citation>
    <scope>NUCLEOTIDE SEQUENCE</scope>
    <source>
        <strain evidence="8 10">CCMP2712</strain>
    </source>
</reference>
<dbReference type="EnsemblProtists" id="EKX42370">
    <property type="protein sequence ID" value="EKX42370"/>
    <property type="gene ID" value="GUITHDRAFT_73946"/>
</dbReference>
<feature type="transmembrane region" description="Helical" evidence="7">
    <location>
        <begin position="235"/>
        <end position="253"/>
    </location>
</feature>
<keyword evidence="5 7" id="KW-0472">Membrane</keyword>
<dbReference type="PANTHER" id="PTHR11819">
    <property type="entry name" value="SOLUTE CARRIER FAMILY 5"/>
    <property type="match status" value="1"/>
</dbReference>
<dbReference type="EMBL" id="JH993017">
    <property type="protein sequence ID" value="EKX42370.1"/>
    <property type="molecule type" value="Genomic_DNA"/>
</dbReference>
<dbReference type="HOGENOM" id="CLU_018808_9_0_1"/>
<dbReference type="InterPro" id="IPR038377">
    <property type="entry name" value="Na/Glc_symporter_sf"/>
</dbReference>
<dbReference type="PROSITE" id="PS50283">
    <property type="entry name" value="NA_SOLUT_SYMP_3"/>
    <property type="match status" value="1"/>
</dbReference>
<organism evidence="8">
    <name type="scientific">Guillardia theta (strain CCMP2712)</name>
    <name type="common">Cryptophyte</name>
    <dbReference type="NCBI Taxonomy" id="905079"/>
    <lineage>
        <taxon>Eukaryota</taxon>
        <taxon>Cryptophyceae</taxon>
        <taxon>Pyrenomonadales</taxon>
        <taxon>Geminigeraceae</taxon>
        <taxon>Guillardia</taxon>
    </lineage>
</organism>
<dbReference type="OrthoDB" id="6132759at2759"/>
<dbReference type="InterPro" id="IPR018212">
    <property type="entry name" value="Na/solute_symporter_CS"/>
</dbReference>
<keyword evidence="4 7" id="KW-1133">Transmembrane helix</keyword>
<evidence type="ECO:0000256" key="3">
    <source>
        <dbReference type="ARBA" id="ARBA00022692"/>
    </source>
</evidence>
<evidence type="ECO:0000313" key="9">
    <source>
        <dbReference type="EnsemblProtists" id="EKX42370"/>
    </source>
</evidence>